<organism evidence="1">
    <name type="scientific">Nothobranchius korthausae</name>
    <dbReference type="NCBI Taxonomy" id="1143690"/>
    <lineage>
        <taxon>Eukaryota</taxon>
        <taxon>Metazoa</taxon>
        <taxon>Chordata</taxon>
        <taxon>Craniata</taxon>
        <taxon>Vertebrata</taxon>
        <taxon>Euteleostomi</taxon>
        <taxon>Actinopterygii</taxon>
        <taxon>Neopterygii</taxon>
        <taxon>Teleostei</taxon>
        <taxon>Neoteleostei</taxon>
        <taxon>Acanthomorphata</taxon>
        <taxon>Ovalentaria</taxon>
        <taxon>Atherinomorphae</taxon>
        <taxon>Cyprinodontiformes</taxon>
        <taxon>Nothobranchiidae</taxon>
        <taxon>Nothobranchius</taxon>
    </lineage>
</organism>
<feature type="non-terminal residue" evidence="1">
    <location>
        <position position="1"/>
    </location>
</feature>
<evidence type="ECO:0000313" key="1">
    <source>
        <dbReference type="EMBL" id="SBQ53439.1"/>
    </source>
</evidence>
<accession>A0A1A8F5Q8</accession>
<protein>
    <submittedName>
        <fullName evidence="1">Uncharacterized protein</fullName>
    </submittedName>
</protein>
<name>A0A1A8F5Q8_9TELE</name>
<feature type="non-terminal residue" evidence="1">
    <location>
        <position position="58"/>
    </location>
</feature>
<reference evidence="1" key="1">
    <citation type="submission" date="2016-05" db="EMBL/GenBank/DDBJ databases">
        <authorList>
            <person name="Lavstsen T."/>
            <person name="Jespersen J.S."/>
        </authorList>
    </citation>
    <scope>NUCLEOTIDE SEQUENCE</scope>
    <source>
        <tissue evidence="1">Brain</tissue>
    </source>
</reference>
<dbReference type="EMBL" id="HAEB01006912">
    <property type="protein sequence ID" value="SBQ53439.1"/>
    <property type="molecule type" value="Transcribed_RNA"/>
</dbReference>
<gene>
    <name evidence="1" type="primary">Nfu_g_1_013868</name>
</gene>
<reference evidence="1" key="2">
    <citation type="submission" date="2016-06" db="EMBL/GenBank/DDBJ databases">
        <title>The genome of a short-lived fish provides insights into sex chromosome evolution and the genetic control of aging.</title>
        <authorList>
            <person name="Reichwald K."/>
            <person name="Felder M."/>
            <person name="Petzold A."/>
            <person name="Koch P."/>
            <person name="Groth M."/>
            <person name="Platzer M."/>
        </authorList>
    </citation>
    <scope>NUCLEOTIDE SEQUENCE</scope>
    <source>
        <tissue evidence="1">Brain</tissue>
    </source>
</reference>
<proteinExistence type="predicted"/>
<dbReference type="AlphaFoldDB" id="A0A1A8F5Q8"/>
<sequence>CSNIPPPPKHQSKSLHQNLFTQFEQQTPGTRSRTQRLLISSGSLKSEWMVEDEDDDDE</sequence>